<dbReference type="VEuPathDB" id="FungiDB:BDEG_20988"/>
<name>A0A177W9V5_BATDL</name>
<reference evidence="1 2" key="2">
    <citation type="submission" date="2016-05" db="EMBL/GenBank/DDBJ databases">
        <title>Lineage-specific infection strategies underlie the spectrum of fungal disease in amphibians.</title>
        <authorList>
            <person name="Cuomo C.A."/>
            <person name="Farrer R.A."/>
            <person name="James T."/>
            <person name="Longcore J."/>
            <person name="Birren B."/>
        </authorList>
    </citation>
    <scope>NUCLEOTIDE SEQUENCE [LARGE SCALE GENOMIC DNA]</scope>
    <source>
        <strain evidence="1 2">JEL423</strain>
    </source>
</reference>
<evidence type="ECO:0000313" key="2">
    <source>
        <dbReference type="Proteomes" id="UP000077115"/>
    </source>
</evidence>
<reference evidence="1 2" key="1">
    <citation type="submission" date="2006-10" db="EMBL/GenBank/DDBJ databases">
        <title>The Genome Sequence of Batrachochytrium dendrobatidis JEL423.</title>
        <authorList>
            <consortium name="The Broad Institute Genome Sequencing Platform"/>
            <person name="Birren B."/>
            <person name="Lander E."/>
            <person name="Galagan J."/>
            <person name="Cuomo C."/>
            <person name="Devon K."/>
            <person name="Jaffe D."/>
            <person name="Butler J."/>
            <person name="Alvarez P."/>
            <person name="Gnerre S."/>
            <person name="Grabherr M."/>
            <person name="Kleber M."/>
            <person name="Mauceli E."/>
            <person name="Brockman W."/>
            <person name="Young S."/>
            <person name="LaButti K."/>
            <person name="Sykes S."/>
            <person name="DeCaprio D."/>
            <person name="Crawford M."/>
            <person name="Koehrsen M."/>
            <person name="Engels R."/>
            <person name="Montgomery P."/>
            <person name="Pearson M."/>
            <person name="Howarth C."/>
            <person name="Larson L."/>
            <person name="White J."/>
            <person name="O'Leary S."/>
            <person name="Kodira C."/>
            <person name="Zeng Q."/>
            <person name="Yandava C."/>
            <person name="Alvarado L."/>
            <person name="Longcore J."/>
            <person name="James T."/>
        </authorList>
    </citation>
    <scope>NUCLEOTIDE SEQUENCE [LARGE SCALE GENOMIC DNA]</scope>
    <source>
        <strain evidence="1 2">JEL423</strain>
    </source>
</reference>
<dbReference type="InterPro" id="IPR037191">
    <property type="entry name" value="VPS9_dom_sf"/>
</dbReference>
<proteinExistence type="predicted"/>
<protein>
    <submittedName>
        <fullName evidence="1">Uncharacterized protein</fullName>
    </submittedName>
</protein>
<sequence length="538" mass="59906">MANEPTLPSDSFSRPDGGLVADNYPLDQELPVANLVALPIQTGVEKELPRLVRRSSSFLSLDVSAELESHVAFKALERNDCSAICDLLVSHQAILLLPISKTMIELEDVAVEFFGRHVYLINSTNPLQLLSISGMRGVMSRNRLYLIGPTPSEDELVRQWTIEADQTRAFKKGTLWDSFDMHDPSITQYPSVELYFENMIERKLEINGKMGSVKLLLIQRPIMEEDLHHDAWTDYSLETNNDSKNDPHGPAYHFLTTKAGGNSTGEETVALPAPANTSGSAYSLKPHHTPLAIGSPSQSGDEPLGKFGSTMFSFPSHVLDNINPLHIIPSLFGKTDIRLSELDIPSLKNDPSLLKFMELMADQRGTIILHQVYRFTTDLEIHFSTYPAAQVSAKTSLIRTSDRSDALSKRIVDFLELMQGFLHSTRLIRTQGEPYILTILDGMETYIIGKCFESVFGVSLMEEQINDYILASRLSILGISSFGLSDLGLDLYQDHHGFAKVMRAAGLELLRFERALSPILKMDALIKVHSHLVGKPNN</sequence>
<gene>
    <name evidence="1" type="ORF">BDEG_20988</name>
</gene>
<evidence type="ECO:0000313" key="1">
    <source>
        <dbReference type="EMBL" id="OAJ36877.1"/>
    </source>
</evidence>
<organism evidence="1 2">
    <name type="scientific">Batrachochytrium dendrobatidis (strain JEL423)</name>
    <dbReference type="NCBI Taxonomy" id="403673"/>
    <lineage>
        <taxon>Eukaryota</taxon>
        <taxon>Fungi</taxon>
        <taxon>Fungi incertae sedis</taxon>
        <taxon>Chytridiomycota</taxon>
        <taxon>Chytridiomycota incertae sedis</taxon>
        <taxon>Chytridiomycetes</taxon>
        <taxon>Rhizophydiales</taxon>
        <taxon>Rhizophydiales incertae sedis</taxon>
        <taxon>Batrachochytrium</taxon>
    </lineage>
</organism>
<accession>A0A177W9V5</accession>
<dbReference type="EMBL" id="DS022300">
    <property type="protein sequence ID" value="OAJ36877.1"/>
    <property type="molecule type" value="Genomic_DNA"/>
</dbReference>
<dbReference type="Proteomes" id="UP000077115">
    <property type="component" value="Unassembled WGS sequence"/>
</dbReference>
<dbReference type="SUPFAM" id="SSF109993">
    <property type="entry name" value="VPS9 domain"/>
    <property type="match status" value="1"/>
</dbReference>
<dbReference type="STRING" id="403673.A0A177W9V5"/>
<dbReference type="OrthoDB" id="2107501at2759"/>
<dbReference type="AlphaFoldDB" id="A0A177W9V5"/>